<protein>
    <submittedName>
        <fullName evidence="2">Uncharacterized protein</fullName>
    </submittedName>
</protein>
<evidence type="ECO:0000313" key="2">
    <source>
        <dbReference type="EMBL" id="QEG01753.1"/>
    </source>
</evidence>
<dbReference type="AlphaFoldDB" id="A0A5B9MK63"/>
<gene>
    <name evidence="2" type="ORF">Mal15_58320</name>
</gene>
<evidence type="ECO:0000313" key="3">
    <source>
        <dbReference type="Proteomes" id="UP000321353"/>
    </source>
</evidence>
<sequence length="399" mass="44055">MFAASIHEYRMIARFDRGASDAPSPPAPLPRILGKWSLPRIRGRGEPLRTIESVTMSCKSIFRRPSLGPTCHSSRGLVLTFILLAWSSCAGACNIPVFRYALERWTPDDCEVIVFHDGPLSPADARLMKRLTASTDDHGGHANAKVIAVDLASGKDRSRETLWQEISADDQATLPHVLVRTKLGQGRTVNHWHAALGDADRMGIFQSPVRNELRDRLLAGHSVVWLLVRSADDGKTAAAKLLVEDTFKTLQSKIKLPEGIGLPGSELYADLPLVVKFSLLEIDPKDPSERFLVRLLSGLRGQAFEEGEPLLVPVFGRGRALEVIPARDMTPRLMEELTIFLSGACSCQVKEQNPGFDLLIDADWDGELFGDVDNRPPDRSAEEGRNRNPVLVPIPQGRR</sequence>
<reference evidence="2 3" key="1">
    <citation type="submission" date="2019-02" db="EMBL/GenBank/DDBJ databases">
        <title>Planctomycetal bacteria perform biofilm scaping via a novel small molecule.</title>
        <authorList>
            <person name="Jeske O."/>
            <person name="Boedeker C."/>
            <person name="Wiegand S."/>
            <person name="Breitling P."/>
            <person name="Kallscheuer N."/>
            <person name="Jogler M."/>
            <person name="Rohde M."/>
            <person name="Petersen J."/>
            <person name="Medema M.H."/>
            <person name="Surup F."/>
            <person name="Jogler C."/>
        </authorList>
    </citation>
    <scope>NUCLEOTIDE SEQUENCE [LARGE SCALE GENOMIC DNA]</scope>
    <source>
        <strain evidence="2 3">Mal15</strain>
    </source>
</reference>
<dbReference type="KEGG" id="smam:Mal15_58320"/>
<proteinExistence type="predicted"/>
<organism evidence="2 3">
    <name type="scientific">Stieleria maiorica</name>
    <dbReference type="NCBI Taxonomy" id="2795974"/>
    <lineage>
        <taxon>Bacteria</taxon>
        <taxon>Pseudomonadati</taxon>
        <taxon>Planctomycetota</taxon>
        <taxon>Planctomycetia</taxon>
        <taxon>Pirellulales</taxon>
        <taxon>Pirellulaceae</taxon>
        <taxon>Stieleria</taxon>
    </lineage>
</organism>
<dbReference type="Proteomes" id="UP000321353">
    <property type="component" value="Chromosome"/>
</dbReference>
<feature type="region of interest" description="Disordered" evidence="1">
    <location>
        <begin position="375"/>
        <end position="399"/>
    </location>
</feature>
<keyword evidence="3" id="KW-1185">Reference proteome</keyword>
<evidence type="ECO:0000256" key="1">
    <source>
        <dbReference type="SAM" id="MobiDB-lite"/>
    </source>
</evidence>
<dbReference type="EMBL" id="CP036264">
    <property type="protein sequence ID" value="QEG01753.1"/>
    <property type="molecule type" value="Genomic_DNA"/>
</dbReference>
<feature type="compositionally biased region" description="Basic and acidic residues" evidence="1">
    <location>
        <begin position="375"/>
        <end position="386"/>
    </location>
</feature>
<name>A0A5B9MK63_9BACT</name>
<accession>A0A5B9MK63</accession>